<gene>
    <name evidence="3" type="ORF">DFH08DRAFT_811451</name>
</gene>
<dbReference type="Proteomes" id="UP001218218">
    <property type="component" value="Unassembled WGS sequence"/>
</dbReference>
<feature type="region of interest" description="Disordered" evidence="1">
    <location>
        <begin position="135"/>
        <end position="189"/>
    </location>
</feature>
<keyword evidence="2" id="KW-0472">Membrane</keyword>
<accession>A0AAD6ZVH8</accession>
<name>A0AAD6ZVH8_9AGAR</name>
<proteinExistence type="predicted"/>
<evidence type="ECO:0000256" key="1">
    <source>
        <dbReference type="SAM" id="MobiDB-lite"/>
    </source>
</evidence>
<organism evidence="3 4">
    <name type="scientific">Mycena albidolilacea</name>
    <dbReference type="NCBI Taxonomy" id="1033008"/>
    <lineage>
        <taxon>Eukaryota</taxon>
        <taxon>Fungi</taxon>
        <taxon>Dikarya</taxon>
        <taxon>Basidiomycota</taxon>
        <taxon>Agaricomycotina</taxon>
        <taxon>Agaricomycetes</taxon>
        <taxon>Agaricomycetidae</taxon>
        <taxon>Agaricales</taxon>
        <taxon>Marasmiineae</taxon>
        <taxon>Mycenaceae</taxon>
        <taxon>Mycena</taxon>
    </lineage>
</organism>
<comment type="caution">
    <text evidence="3">The sequence shown here is derived from an EMBL/GenBank/DDBJ whole genome shotgun (WGS) entry which is preliminary data.</text>
</comment>
<evidence type="ECO:0000313" key="4">
    <source>
        <dbReference type="Proteomes" id="UP001218218"/>
    </source>
</evidence>
<reference evidence="3" key="1">
    <citation type="submission" date="2023-03" db="EMBL/GenBank/DDBJ databases">
        <title>Massive genome expansion in bonnet fungi (Mycena s.s.) driven by repeated elements and novel gene families across ecological guilds.</title>
        <authorList>
            <consortium name="Lawrence Berkeley National Laboratory"/>
            <person name="Harder C.B."/>
            <person name="Miyauchi S."/>
            <person name="Viragh M."/>
            <person name="Kuo A."/>
            <person name="Thoen E."/>
            <person name="Andreopoulos B."/>
            <person name="Lu D."/>
            <person name="Skrede I."/>
            <person name="Drula E."/>
            <person name="Henrissat B."/>
            <person name="Morin E."/>
            <person name="Kohler A."/>
            <person name="Barry K."/>
            <person name="LaButti K."/>
            <person name="Morin E."/>
            <person name="Salamov A."/>
            <person name="Lipzen A."/>
            <person name="Mereny Z."/>
            <person name="Hegedus B."/>
            <person name="Baldrian P."/>
            <person name="Stursova M."/>
            <person name="Weitz H."/>
            <person name="Taylor A."/>
            <person name="Grigoriev I.V."/>
            <person name="Nagy L.G."/>
            <person name="Martin F."/>
            <person name="Kauserud H."/>
        </authorList>
    </citation>
    <scope>NUCLEOTIDE SEQUENCE</scope>
    <source>
        <strain evidence="3">CBHHK002</strain>
    </source>
</reference>
<dbReference type="EMBL" id="JARIHO010000025">
    <property type="protein sequence ID" value="KAJ7342355.1"/>
    <property type="molecule type" value="Genomic_DNA"/>
</dbReference>
<evidence type="ECO:0000256" key="2">
    <source>
        <dbReference type="SAM" id="Phobius"/>
    </source>
</evidence>
<protein>
    <submittedName>
        <fullName evidence="3">Uncharacterized protein</fullName>
    </submittedName>
</protein>
<feature type="transmembrane region" description="Helical" evidence="2">
    <location>
        <begin position="101"/>
        <end position="124"/>
    </location>
</feature>
<evidence type="ECO:0000313" key="3">
    <source>
        <dbReference type="EMBL" id="KAJ7342355.1"/>
    </source>
</evidence>
<keyword evidence="4" id="KW-1185">Reference proteome</keyword>
<keyword evidence="2" id="KW-0812">Transmembrane</keyword>
<feature type="compositionally biased region" description="Low complexity" evidence="1">
    <location>
        <begin position="144"/>
        <end position="162"/>
    </location>
</feature>
<dbReference type="AlphaFoldDB" id="A0AAD6ZVH8"/>
<keyword evidence="2" id="KW-1133">Transmembrane helix</keyword>
<feature type="transmembrane region" description="Helical" evidence="2">
    <location>
        <begin position="12"/>
        <end position="33"/>
    </location>
</feature>
<dbReference type="CDD" id="cd12087">
    <property type="entry name" value="TM_EGFR-like"/>
    <property type="match status" value="1"/>
</dbReference>
<sequence>MRGDYTLQCQRVVIASTATMGDMNLLQGLGALYTRKSTTAALLQYVGAYIAVQAVIYAGSWTGPPSANFLGFNQTAALAALLGVISLPMTSATHAPTSRRAAILEGSVGGGVAVLTMVAVLGFLRFRRHRIRTPSTPLGASLESGMNPSTSTTPPGSASNTGLGPQAPMAEDTSISARNPSESMVAVSDPTDLSTNAGFFFPRAQNFVVAGGHFTNNIINLSSPTSPDFRSIQNPLRDVDLRRLEEMGSSQTERGMGPVRRISSAEV</sequence>
<feature type="compositionally biased region" description="Polar residues" evidence="1">
    <location>
        <begin position="173"/>
        <end position="182"/>
    </location>
</feature>
<feature type="transmembrane region" description="Helical" evidence="2">
    <location>
        <begin position="70"/>
        <end position="89"/>
    </location>
</feature>
<feature type="transmembrane region" description="Helical" evidence="2">
    <location>
        <begin position="39"/>
        <end position="58"/>
    </location>
</feature>
<feature type="region of interest" description="Disordered" evidence="1">
    <location>
        <begin position="247"/>
        <end position="267"/>
    </location>
</feature>